<reference evidence="1 2" key="1">
    <citation type="journal article" date="2013" name="Mar. Genomics">
        <title>Expression of sulfatases in Rhodopirellula baltica and the diversity of sulfatases in the genus Rhodopirellula.</title>
        <authorList>
            <person name="Wegner C.E."/>
            <person name="Richter-Heitmann T."/>
            <person name="Klindworth A."/>
            <person name="Klockow C."/>
            <person name="Richter M."/>
            <person name="Achstetter T."/>
            <person name="Glockner F.O."/>
            <person name="Harder J."/>
        </authorList>
    </citation>
    <scope>NUCLEOTIDE SEQUENCE [LARGE SCALE GENOMIC DNA]</scope>
    <source>
        <strain evidence="1 2">SM41</strain>
    </source>
</reference>
<dbReference type="AlphaFoldDB" id="M5U0M5"/>
<organism evidence="1 2">
    <name type="scientific">Rhodopirellula sallentina SM41</name>
    <dbReference type="NCBI Taxonomy" id="1263870"/>
    <lineage>
        <taxon>Bacteria</taxon>
        <taxon>Pseudomonadati</taxon>
        <taxon>Planctomycetota</taxon>
        <taxon>Planctomycetia</taxon>
        <taxon>Pirellulales</taxon>
        <taxon>Pirellulaceae</taxon>
        <taxon>Rhodopirellula</taxon>
    </lineage>
</organism>
<dbReference type="EMBL" id="ANOH01000236">
    <property type="protein sequence ID" value="EMI55005.1"/>
    <property type="molecule type" value="Genomic_DNA"/>
</dbReference>
<dbReference type="PATRIC" id="fig|1263870.3.peg.3792"/>
<accession>M5U0M5</accession>
<dbReference type="Proteomes" id="UP000011885">
    <property type="component" value="Unassembled WGS sequence"/>
</dbReference>
<proteinExistence type="predicted"/>
<protein>
    <submittedName>
        <fullName evidence="1">Uncharacterized protein</fullName>
    </submittedName>
</protein>
<name>M5U0M5_9BACT</name>
<keyword evidence="2" id="KW-1185">Reference proteome</keyword>
<evidence type="ECO:0000313" key="2">
    <source>
        <dbReference type="Proteomes" id="UP000011885"/>
    </source>
</evidence>
<sequence>MDRRAVQGIDGGDLRRASVAQRLRRSVIVFGCDVVSKCVDRCPVAAIVVARVGLGVRGAFERCMSGRSRWCFTLGYHSFSAMRAQKKPRLTGFGLAWLGKWIVGVPRCGG</sequence>
<comment type="caution">
    <text evidence="1">The sequence shown here is derived from an EMBL/GenBank/DDBJ whole genome shotgun (WGS) entry which is preliminary data.</text>
</comment>
<gene>
    <name evidence="1" type="ORF">RSSM_03569</name>
</gene>
<evidence type="ECO:0000313" key="1">
    <source>
        <dbReference type="EMBL" id="EMI55005.1"/>
    </source>
</evidence>